<evidence type="ECO:0000313" key="2">
    <source>
        <dbReference type="EMBL" id="MCU6704542.1"/>
    </source>
</evidence>
<evidence type="ECO:0000256" key="1">
    <source>
        <dbReference type="SAM" id="Phobius"/>
    </source>
</evidence>
<comment type="caution">
    <text evidence="2">The sequence shown here is derived from an EMBL/GenBank/DDBJ whole genome shotgun (WGS) entry which is preliminary data.</text>
</comment>
<dbReference type="RefSeq" id="WP_267300337.1">
    <property type="nucleotide sequence ID" value="NZ_JAOQJZ010000001.1"/>
</dbReference>
<proteinExistence type="predicted"/>
<name>A0AAE3IFM6_9FIRM</name>
<reference evidence="2 3" key="1">
    <citation type="journal article" date="2021" name="ISME Commun">
        <title>Automated analysis of genomic sequences facilitates high-throughput and comprehensive description of bacteria.</title>
        <authorList>
            <person name="Hitch T.C.A."/>
        </authorList>
    </citation>
    <scope>NUCLEOTIDE SEQUENCE [LARGE SCALE GENOMIC DNA]</scope>
    <source>
        <strain evidence="2 3">Sanger_31</strain>
    </source>
</reference>
<gene>
    <name evidence="2" type="ORF">OCV57_01210</name>
</gene>
<dbReference type="InterPro" id="IPR025962">
    <property type="entry name" value="SdpI/YhfL"/>
</dbReference>
<keyword evidence="1" id="KW-1133">Transmembrane helix</keyword>
<dbReference type="Proteomes" id="UP001208131">
    <property type="component" value="Unassembled WGS sequence"/>
</dbReference>
<organism evidence="2 3">
    <name type="scientific">Hominimerdicola aceti</name>
    <dbReference type="NCBI Taxonomy" id="2981726"/>
    <lineage>
        <taxon>Bacteria</taxon>
        <taxon>Bacillati</taxon>
        <taxon>Bacillota</taxon>
        <taxon>Clostridia</taxon>
        <taxon>Eubacteriales</taxon>
        <taxon>Oscillospiraceae</taxon>
        <taxon>Hominimerdicola</taxon>
    </lineage>
</organism>
<keyword evidence="1" id="KW-0812">Transmembrane</keyword>
<sequence length="125" mass="14273">MIVFNIVFTLFIPVLMILCGYLMYKHTPKDINGLVGYRTAMSMKNQETWDFANNYCGRLWVKVGVVMTIISALVCVPYFFMSSGKATVIMCIAEVIQVVVLCWTIVPTERSLKDNFDQDGNRKDK</sequence>
<dbReference type="AlphaFoldDB" id="A0AAE3IFM6"/>
<keyword evidence="1" id="KW-0472">Membrane</keyword>
<feature type="transmembrane region" description="Helical" evidence="1">
    <location>
        <begin position="59"/>
        <end position="80"/>
    </location>
</feature>
<feature type="transmembrane region" description="Helical" evidence="1">
    <location>
        <begin position="6"/>
        <end position="24"/>
    </location>
</feature>
<dbReference type="Pfam" id="PF13630">
    <property type="entry name" value="SdpI"/>
    <property type="match status" value="1"/>
</dbReference>
<evidence type="ECO:0000313" key="3">
    <source>
        <dbReference type="Proteomes" id="UP001208131"/>
    </source>
</evidence>
<protein>
    <submittedName>
        <fullName evidence="2">SdpI family protein</fullName>
    </submittedName>
</protein>
<accession>A0AAE3IFM6</accession>
<dbReference type="EMBL" id="JAOQJZ010000001">
    <property type="protein sequence ID" value="MCU6704542.1"/>
    <property type="molecule type" value="Genomic_DNA"/>
</dbReference>
<feature type="transmembrane region" description="Helical" evidence="1">
    <location>
        <begin position="86"/>
        <end position="106"/>
    </location>
</feature>
<keyword evidence="3" id="KW-1185">Reference proteome</keyword>